<evidence type="ECO:0000313" key="3">
    <source>
        <dbReference type="Proteomes" id="UP000199076"/>
    </source>
</evidence>
<evidence type="ECO:0008006" key="4">
    <source>
        <dbReference type="Google" id="ProtNLM"/>
    </source>
</evidence>
<feature type="transmembrane region" description="Helical" evidence="1">
    <location>
        <begin position="45"/>
        <end position="64"/>
    </location>
</feature>
<keyword evidence="3" id="KW-1185">Reference proteome</keyword>
<keyword evidence="1" id="KW-0472">Membrane</keyword>
<dbReference type="Proteomes" id="UP000199076">
    <property type="component" value="Unassembled WGS sequence"/>
</dbReference>
<dbReference type="InterPro" id="IPR052776">
    <property type="entry name" value="Chloro_ReproSupport/MetalTrans"/>
</dbReference>
<sequence>MAITAAAITGAVVGLRHSLEADHLAAISTLVDDRKTDRPGVVGASWGVGHSLPIIAVGLLFVFLSASLPDSVTLAFEVLAGLILVYLGLRMLLEVTGLLTVERHEHDGHEHTHVSLGSVSVGSFHTHVDGESFLVGIVHGLAGSGAIVVALAASASTVPSSFSLLLSFSIITVATMSVLSYLWGSVLTTRLQSALKVVAGSASFVIGGLLVTNELLGVGPVLF</sequence>
<accession>A0A1G7M038</accession>
<dbReference type="AlphaFoldDB" id="A0A1G7M038"/>
<organism evidence="2 3">
    <name type="scientific">Halorientalis regularis</name>
    <dbReference type="NCBI Taxonomy" id="660518"/>
    <lineage>
        <taxon>Archaea</taxon>
        <taxon>Methanobacteriati</taxon>
        <taxon>Methanobacteriota</taxon>
        <taxon>Stenosarchaea group</taxon>
        <taxon>Halobacteria</taxon>
        <taxon>Halobacteriales</taxon>
        <taxon>Haloarculaceae</taxon>
        <taxon>Halorientalis</taxon>
    </lineage>
</organism>
<reference evidence="3" key="1">
    <citation type="submission" date="2016-10" db="EMBL/GenBank/DDBJ databases">
        <authorList>
            <person name="Varghese N."/>
            <person name="Submissions S."/>
        </authorList>
    </citation>
    <scope>NUCLEOTIDE SEQUENCE [LARGE SCALE GENOMIC DNA]</scope>
    <source>
        <strain evidence="3">IBRC-M 10760</strain>
    </source>
</reference>
<gene>
    <name evidence="2" type="ORF">SAMN05216218_10786</name>
</gene>
<evidence type="ECO:0000256" key="1">
    <source>
        <dbReference type="SAM" id="Phobius"/>
    </source>
</evidence>
<feature type="transmembrane region" description="Helical" evidence="1">
    <location>
        <begin position="164"/>
        <end position="183"/>
    </location>
</feature>
<feature type="transmembrane region" description="Helical" evidence="1">
    <location>
        <begin position="71"/>
        <end position="89"/>
    </location>
</feature>
<dbReference type="PANTHER" id="PTHR33876:SF4">
    <property type="entry name" value="CHLOROPLAST PROTEIN FOR GROWTH AND FERTILITY 2"/>
    <property type="match status" value="1"/>
</dbReference>
<dbReference type="RefSeq" id="WP_092691610.1">
    <property type="nucleotide sequence ID" value="NZ_FNBK01000007.1"/>
</dbReference>
<proteinExistence type="predicted"/>
<dbReference type="PANTHER" id="PTHR33876">
    <property type="entry name" value="UNNAMED PRODUCT"/>
    <property type="match status" value="1"/>
</dbReference>
<keyword evidence="1" id="KW-0812">Transmembrane</keyword>
<dbReference type="OrthoDB" id="292582at2157"/>
<evidence type="ECO:0000313" key="2">
    <source>
        <dbReference type="EMBL" id="SDF55135.1"/>
    </source>
</evidence>
<dbReference type="EMBL" id="FNBK01000007">
    <property type="protein sequence ID" value="SDF55135.1"/>
    <property type="molecule type" value="Genomic_DNA"/>
</dbReference>
<feature type="transmembrane region" description="Helical" evidence="1">
    <location>
        <begin position="133"/>
        <end position="152"/>
    </location>
</feature>
<keyword evidence="1" id="KW-1133">Transmembrane helix</keyword>
<feature type="transmembrane region" description="Helical" evidence="1">
    <location>
        <begin position="203"/>
        <end position="222"/>
    </location>
</feature>
<protein>
    <recommendedName>
        <fullName evidence="4">High-affinity nickel-transporter protein</fullName>
    </recommendedName>
</protein>
<name>A0A1G7M038_9EURY</name>